<evidence type="ECO:0000259" key="5">
    <source>
        <dbReference type="Pfam" id="PF04542"/>
    </source>
</evidence>
<dbReference type="CDD" id="cd06171">
    <property type="entry name" value="Sigma70_r4"/>
    <property type="match status" value="1"/>
</dbReference>
<dbReference type="AlphaFoldDB" id="A0A317DVS7"/>
<evidence type="ECO:0000259" key="6">
    <source>
        <dbReference type="Pfam" id="PF08281"/>
    </source>
</evidence>
<dbReference type="PANTHER" id="PTHR43133">
    <property type="entry name" value="RNA POLYMERASE ECF-TYPE SIGMA FACTO"/>
    <property type="match status" value="1"/>
</dbReference>
<dbReference type="Pfam" id="PF04542">
    <property type="entry name" value="Sigma70_r2"/>
    <property type="match status" value="1"/>
</dbReference>
<keyword evidence="3" id="KW-0731">Sigma factor</keyword>
<evidence type="ECO:0000313" key="7">
    <source>
        <dbReference type="EMBL" id="PWR18070.1"/>
    </source>
</evidence>
<dbReference type="InterPro" id="IPR007627">
    <property type="entry name" value="RNA_pol_sigma70_r2"/>
</dbReference>
<protein>
    <submittedName>
        <fullName evidence="7">RNA polymerase subunit sigma</fullName>
    </submittedName>
</protein>
<dbReference type="SUPFAM" id="SSF88946">
    <property type="entry name" value="Sigma2 domain of RNA polymerase sigma factors"/>
    <property type="match status" value="1"/>
</dbReference>
<evidence type="ECO:0000256" key="1">
    <source>
        <dbReference type="ARBA" id="ARBA00010641"/>
    </source>
</evidence>
<dbReference type="OrthoDB" id="9803470at2"/>
<keyword evidence="2" id="KW-0805">Transcription regulation</keyword>
<keyword evidence="8" id="KW-1185">Reference proteome</keyword>
<evidence type="ECO:0000313" key="8">
    <source>
        <dbReference type="Proteomes" id="UP000246077"/>
    </source>
</evidence>
<evidence type="ECO:0000256" key="3">
    <source>
        <dbReference type="ARBA" id="ARBA00023082"/>
    </source>
</evidence>
<organism evidence="7 8">
    <name type="scientific">Zavarzinia compransoris</name>
    <dbReference type="NCBI Taxonomy" id="1264899"/>
    <lineage>
        <taxon>Bacteria</taxon>
        <taxon>Pseudomonadati</taxon>
        <taxon>Pseudomonadota</taxon>
        <taxon>Alphaproteobacteria</taxon>
        <taxon>Rhodospirillales</taxon>
        <taxon>Zavarziniaceae</taxon>
        <taxon>Zavarzinia</taxon>
    </lineage>
</organism>
<dbReference type="RefSeq" id="WP_109923204.1">
    <property type="nucleotide sequence ID" value="NZ_QGLF01000007.1"/>
</dbReference>
<dbReference type="NCBIfam" id="NF009164">
    <property type="entry name" value="PRK12511.1"/>
    <property type="match status" value="1"/>
</dbReference>
<comment type="caution">
    <text evidence="7">The sequence shown here is derived from an EMBL/GenBank/DDBJ whole genome shotgun (WGS) entry which is preliminary data.</text>
</comment>
<reference evidence="8" key="1">
    <citation type="submission" date="2018-05" db="EMBL/GenBank/DDBJ databases">
        <title>Zavarzinia sp. HR-AS.</title>
        <authorList>
            <person name="Lee Y."/>
            <person name="Jeon C.O."/>
        </authorList>
    </citation>
    <scope>NUCLEOTIDE SEQUENCE [LARGE SCALE GENOMIC DNA]</scope>
    <source>
        <strain evidence="8">DSM 1231</strain>
    </source>
</reference>
<sequence>MTRDLSKLQVKGEIGPMRRYARTLTRDEAAADDLVQETLLRAIERYETFQPGGSLRGWLLSILHNCFIDGRRREISEARRAAEAPREEIAAPAQEHAVRLGQVAQAFLGLQADQRAALHLVTIEGLAYAEAAQVLDIPIGTLMSRLGRARAALRAIENGNPRALRLVGGTDDRNR</sequence>
<dbReference type="Gene3D" id="1.10.10.10">
    <property type="entry name" value="Winged helix-like DNA-binding domain superfamily/Winged helix DNA-binding domain"/>
    <property type="match status" value="1"/>
</dbReference>
<comment type="similarity">
    <text evidence="1">Belongs to the sigma-70 factor family. ECF subfamily.</text>
</comment>
<gene>
    <name evidence="7" type="ORF">DKG75_21295</name>
</gene>
<dbReference type="PANTHER" id="PTHR43133:SF25">
    <property type="entry name" value="RNA POLYMERASE SIGMA FACTOR RFAY-RELATED"/>
    <property type="match status" value="1"/>
</dbReference>
<dbReference type="InterPro" id="IPR039425">
    <property type="entry name" value="RNA_pol_sigma-70-like"/>
</dbReference>
<evidence type="ECO:0000256" key="2">
    <source>
        <dbReference type="ARBA" id="ARBA00023015"/>
    </source>
</evidence>
<dbReference type="SUPFAM" id="SSF88659">
    <property type="entry name" value="Sigma3 and sigma4 domains of RNA polymerase sigma factors"/>
    <property type="match status" value="1"/>
</dbReference>
<dbReference type="NCBIfam" id="TIGR02937">
    <property type="entry name" value="sigma70-ECF"/>
    <property type="match status" value="1"/>
</dbReference>
<name>A0A317DVS7_9PROT</name>
<dbReference type="InterPro" id="IPR013249">
    <property type="entry name" value="RNA_pol_sigma70_r4_t2"/>
</dbReference>
<keyword evidence="4" id="KW-0804">Transcription</keyword>
<dbReference type="GO" id="GO:0003677">
    <property type="term" value="F:DNA binding"/>
    <property type="evidence" value="ECO:0007669"/>
    <property type="project" value="InterPro"/>
</dbReference>
<dbReference type="Proteomes" id="UP000246077">
    <property type="component" value="Unassembled WGS sequence"/>
</dbReference>
<dbReference type="EMBL" id="QGLF01000007">
    <property type="protein sequence ID" value="PWR18070.1"/>
    <property type="molecule type" value="Genomic_DNA"/>
</dbReference>
<proteinExistence type="inferred from homology"/>
<dbReference type="Gene3D" id="1.10.1740.10">
    <property type="match status" value="1"/>
</dbReference>
<dbReference type="InterPro" id="IPR013325">
    <property type="entry name" value="RNA_pol_sigma_r2"/>
</dbReference>
<dbReference type="InterPro" id="IPR014284">
    <property type="entry name" value="RNA_pol_sigma-70_dom"/>
</dbReference>
<accession>A0A317DVS7</accession>
<dbReference type="InterPro" id="IPR036388">
    <property type="entry name" value="WH-like_DNA-bd_sf"/>
</dbReference>
<dbReference type="GO" id="GO:0006352">
    <property type="term" value="P:DNA-templated transcription initiation"/>
    <property type="evidence" value="ECO:0007669"/>
    <property type="project" value="InterPro"/>
</dbReference>
<dbReference type="Pfam" id="PF08281">
    <property type="entry name" value="Sigma70_r4_2"/>
    <property type="match status" value="1"/>
</dbReference>
<evidence type="ECO:0000256" key="4">
    <source>
        <dbReference type="ARBA" id="ARBA00023163"/>
    </source>
</evidence>
<dbReference type="InterPro" id="IPR013324">
    <property type="entry name" value="RNA_pol_sigma_r3/r4-like"/>
</dbReference>
<feature type="domain" description="RNA polymerase sigma factor 70 region 4 type 2" evidence="6">
    <location>
        <begin position="102"/>
        <end position="153"/>
    </location>
</feature>
<feature type="domain" description="RNA polymerase sigma-70 region 2" evidence="5">
    <location>
        <begin position="17"/>
        <end position="74"/>
    </location>
</feature>
<dbReference type="GO" id="GO:0016987">
    <property type="term" value="F:sigma factor activity"/>
    <property type="evidence" value="ECO:0007669"/>
    <property type="project" value="UniProtKB-KW"/>
</dbReference>